<evidence type="ECO:0000313" key="1">
    <source>
        <dbReference type="EMBL" id="QHU25623.1"/>
    </source>
</evidence>
<dbReference type="EMBL" id="MN746292">
    <property type="protein sequence ID" value="QHU25623.1"/>
    <property type="molecule type" value="Genomic_DNA"/>
</dbReference>
<proteinExistence type="predicted"/>
<name>A0A6D1P0H6_ECOLX</name>
<accession>A0A6D1P0H6</accession>
<dbReference type="AlphaFoldDB" id="A0A6D1P0H6"/>
<protein>
    <submittedName>
        <fullName evidence="1">Uncharacterized protein</fullName>
    </submittedName>
</protein>
<dbReference type="EMBL" id="MN746292">
    <property type="protein sequence ID" value="QHU25628.1"/>
    <property type="molecule type" value="Genomic_DNA"/>
</dbReference>
<organism evidence="1">
    <name type="scientific">Escherichia coli</name>
    <dbReference type="NCBI Taxonomy" id="562"/>
    <lineage>
        <taxon>Bacteria</taxon>
        <taxon>Pseudomonadati</taxon>
        <taxon>Pseudomonadota</taxon>
        <taxon>Gammaproteobacteria</taxon>
        <taxon>Enterobacterales</taxon>
        <taxon>Enterobacteriaceae</taxon>
        <taxon>Escherichia</taxon>
    </lineage>
</organism>
<geneLocation type="plasmid" evidence="1">
    <name>p778</name>
</geneLocation>
<sequence>MPESSWCWDLTEGATISINVFLINAITNAIHACTCHDKSGRALNGFVVDRSSTFPANEVIHCYR</sequence>
<keyword evidence="1" id="KW-0614">Plasmid</keyword>
<reference evidence="1" key="1">
    <citation type="submission" date="2019-11" db="EMBL/GenBank/DDBJ databases">
        <title>Diverse Escherichia coli lineages from domestic animals carrying colistin resistance gene mcr-1 in Ecuador.</title>
        <authorList>
            <person name="Loayza Villa F."/>
            <person name="Tijet N."/>
            <person name="Melano R.G."/>
            <person name="Trueba G."/>
        </authorList>
    </citation>
    <scope>NUCLEOTIDE SEQUENCE</scope>
    <source>
        <strain evidence="1">GN2984</strain>
        <plasmid evidence="1">p778</plasmid>
    </source>
</reference>